<gene>
    <name evidence="5" type="ORF">KK097_10240</name>
</gene>
<dbReference type="EMBL" id="JAHEWS010000013">
    <property type="protein sequence ID" value="MBT1588191.1"/>
    <property type="molecule type" value="Genomic_DNA"/>
</dbReference>
<keyword evidence="6" id="KW-1185">Reference proteome</keyword>
<dbReference type="SUPFAM" id="SSF46689">
    <property type="entry name" value="Homeodomain-like"/>
    <property type="match status" value="1"/>
</dbReference>
<accession>A0ABS5VFB9</accession>
<evidence type="ECO:0000256" key="3">
    <source>
        <dbReference type="ARBA" id="ARBA00023163"/>
    </source>
</evidence>
<dbReference type="PROSITE" id="PS01124">
    <property type="entry name" value="HTH_ARAC_FAMILY_2"/>
    <property type="match status" value="1"/>
</dbReference>
<reference evidence="5 6" key="1">
    <citation type="submission" date="2021-05" db="EMBL/GenBank/DDBJ databases">
        <title>Whole genome sequence of Curtobacterium flaccumfaciens pv. flaccumfaciens strain CFBP 8819.</title>
        <authorList>
            <person name="Osdaghi E."/>
            <person name="Taghouti G."/>
            <person name="Portier P."/>
            <person name="Fazliarab A."/>
            <person name="Taghavi S.M."/>
            <person name="Briand M."/>
            <person name="Le-Saux M."/>
            <person name="Jacques M.-A."/>
        </authorList>
    </citation>
    <scope>NUCLEOTIDE SEQUENCE [LARGE SCALE GENOMIC DNA]</scope>
    <source>
        <strain evidence="5 6">CFBP 8819</strain>
    </source>
</reference>
<keyword evidence="3" id="KW-0804">Transcription</keyword>
<dbReference type="SMART" id="SM00342">
    <property type="entry name" value="HTH_ARAC"/>
    <property type="match status" value="1"/>
</dbReference>
<keyword evidence="2" id="KW-0238">DNA-binding</keyword>
<evidence type="ECO:0000256" key="2">
    <source>
        <dbReference type="ARBA" id="ARBA00023125"/>
    </source>
</evidence>
<dbReference type="Pfam" id="PF12833">
    <property type="entry name" value="HTH_18"/>
    <property type="match status" value="1"/>
</dbReference>
<keyword evidence="1" id="KW-0805">Transcription regulation</keyword>
<proteinExistence type="predicted"/>
<comment type="caution">
    <text evidence="5">The sequence shown here is derived from an EMBL/GenBank/DDBJ whole genome shotgun (WGS) entry which is preliminary data.</text>
</comment>
<dbReference type="InterPro" id="IPR018060">
    <property type="entry name" value="HTH_AraC"/>
</dbReference>
<evidence type="ECO:0000313" key="5">
    <source>
        <dbReference type="EMBL" id="MBT1588191.1"/>
    </source>
</evidence>
<dbReference type="Proteomes" id="UP001519641">
    <property type="component" value="Unassembled WGS sequence"/>
</dbReference>
<dbReference type="PANTHER" id="PTHR46796">
    <property type="entry name" value="HTH-TYPE TRANSCRIPTIONAL ACTIVATOR RHAS-RELATED"/>
    <property type="match status" value="1"/>
</dbReference>
<dbReference type="PROSITE" id="PS00041">
    <property type="entry name" value="HTH_ARAC_FAMILY_1"/>
    <property type="match status" value="1"/>
</dbReference>
<name>A0ABS5VFB9_9MICO</name>
<feature type="domain" description="HTH araC/xylS-type" evidence="4">
    <location>
        <begin position="211"/>
        <end position="310"/>
    </location>
</feature>
<dbReference type="Gene3D" id="1.10.10.60">
    <property type="entry name" value="Homeodomain-like"/>
    <property type="match status" value="1"/>
</dbReference>
<dbReference type="RefSeq" id="WP_214544633.1">
    <property type="nucleotide sequence ID" value="NZ_JAHEWS010000013.1"/>
</dbReference>
<evidence type="ECO:0000313" key="6">
    <source>
        <dbReference type="Proteomes" id="UP001519641"/>
    </source>
</evidence>
<evidence type="ECO:0000256" key="1">
    <source>
        <dbReference type="ARBA" id="ARBA00023015"/>
    </source>
</evidence>
<dbReference type="PANTHER" id="PTHR46796:SF12">
    <property type="entry name" value="HTH-TYPE DNA-BINDING TRANSCRIPTIONAL ACTIVATOR EUTR"/>
    <property type="match status" value="1"/>
</dbReference>
<sequence>MPELMRRTQRVTQTADPAVAADAIARTHAAHAVDVDPGGAAFAFEERVRGTHLLSLETTACTGVVSGTIESDSAMVLVWLKSGSGTIDGSPVPIGRPVLYRNEPQQVRFESFQKDLIRIDRATVEQVAAQRGEWAPRPLEFHPHHVPEGPTLAAWWLMVRTVAAEVIGGPDVVSEERERQLARFAAGGLLTAIPHWPVGQHAPTTAVTRFARAEAFLLEHAREPITVADIAAAAGLSVRGVQAAFNRHHGITPLAYLRHIRLLLARERLESDPELTVGEAARWAGFGHLGRFAGAYRDEFGELPRQTLQASRP</sequence>
<protein>
    <submittedName>
        <fullName evidence="5">AraC family transcriptional regulator</fullName>
    </submittedName>
</protein>
<organism evidence="5 6">
    <name type="scientific">Curtobacterium aurantiacum</name>
    <dbReference type="NCBI Taxonomy" id="3236919"/>
    <lineage>
        <taxon>Bacteria</taxon>
        <taxon>Bacillati</taxon>
        <taxon>Actinomycetota</taxon>
        <taxon>Actinomycetes</taxon>
        <taxon>Micrococcales</taxon>
        <taxon>Microbacteriaceae</taxon>
        <taxon>Curtobacterium</taxon>
    </lineage>
</organism>
<dbReference type="InterPro" id="IPR009057">
    <property type="entry name" value="Homeodomain-like_sf"/>
</dbReference>
<evidence type="ECO:0000259" key="4">
    <source>
        <dbReference type="PROSITE" id="PS01124"/>
    </source>
</evidence>
<dbReference type="InterPro" id="IPR018062">
    <property type="entry name" value="HTH_AraC-typ_CS"/>
</dbReference>
<dbReference type="InterPro" id="IPR050204">
    <property type="entry name" value="AraC_XylS_family_regulators"/>
</dbReference>